<dbReference type="SMART" id="SM00388">
    <property type="entry name" value="HisKA"/>
    <property type="match status" value="1"/>
</dbReference>
<dbReference type="Gene3D" id="1.10.287.130">
    <property type="match status" value="1"/>
</dbReference>
<evidence type="ECO:0000256" key="4">
    <source>
        <dbReference type="ARBA" id="ARBA00022553"/>
    </source>
</evidence>
<evidence type="ECO:0000256" key="2">
    <source>
        <dbReference type="ARBA" id="ARBA00004370"/>
    </source>
</evidence>
<name>A0A508YV67_LACRH</name>
<evidence type="ECO:0000313" key="10">
    <source>
        <dbReference type="EMBL" id="NZA04876.1"/>
    </source>
</evidence>
<dbReference type="Gene3D" id="3.30.565.10">
    <property type="entry name" value="Histidine kinase-like ATPase, C-terminal domain"/>
    <property type="match status" value="1"/>
</dbReference>
<keyword evidence="4" id="KW-0597">Phosphoprotein</keyword>
<evidence type="ECO:0000313" key="13">
    <source>
        <dbReference type="Proteomes" id="UP000552935"/>
    </source>
</evidence>
<dbReference type="SUPFAM" id="SSF47384">
    <property type="entry name" value="Homodimeric domain of signal transducing histidine kinase"/>
    <property type="match status" value="1"/>
</dbReference>
<dbReference type="GO" id="GO:0005886">
    <property type="term" value="C:plasma membrane"/>
    <property type="evidence" value="ECO:0007669"/>
    <property type="project" value="TreeGrafter"/>
</dbReference>
<keyword evidence="8" id="KW-0472">Membrane</keyword>
<dbReference type="Proteomes" id="UP000552935">
    <property type="component" value="Unassembled WGS sequence"/>
</dbReference>
<evidence type="ECO:0000256" key="5">
    <source>
        <dbReference type="ARBA" id="ARBA00022679"/>
    </source>
</evidence>
<sequence>MVKHAYWTMPETRQVFQLTAILIGILWTVLLLTSITVPDMRIWLVLVGGLATGISVWLTWCWARKFSYHFDQALLQLDMTKETEDNYLIDRNDEGLFSDFNNRLYHYARQMQAEREAIKRDRDHLNEAITDIAHQLRTPLAANSNLLEMMTESNWKTTRLALQAQQQHQAQLIEQLILLAKVDTHTLSQRREIVVLTDLGKAALSPFLRQIADKEITVDWQVPPALTINVNSVLVKEAFANVFKNAVAHTPVGGRMSVRGIGDPVRTRLMIMNTGQPIAAQDLPHLFERFYRGQYATANNVGIGLAIAAGITTANDGRLTAANTANGVQMTFEFFR</sequence>
<evidence type="ECO:0000256" key="1">
    <source>
        <dbReference type="ARBA" id="ARBA00000085"/>
    </source>
</evidence>
<dbReference type="SUPFAM" id="SSF55874">
    <property type="entry name" value="ATPase domain of HSP90 chaperone/DNA topoisomerase II/histidine kinase"/>
    <property type="match status" value="1"/>
</dbReference>
<keyword evidence="6 10" id="KW-0418">Kinase</keyword>
<evidence type="ECO:0000259" key="9">
    <source>
        <dbReference type="PROSITE" id="PS50109"/>
    </source>
</evidence>
<dbReference type="Pfam" id="PF00512">
    <property type="entry name" value="HisKA"/>
    <property type="match status" value="1"/>
</dbReference>
<dbReference type="PANTHER" id="PTHR45453:SF1">
    <property type="entry name" value="PHOSPHATE REGULON SENSOR PROTEIN PHOR"/>
    <property type="match status" value="1"/>
</dbReference>
<dbReference type="PANTHER" id="PTHR45453">
    <property type="entry name" value="PHOSPHATE REGULON SENSOR PROTEIN PHOR"/>
    <property type="match status" value="1"/>
</dbReference>
<dbReference type="EMBL" id="SSHM01000001">
    <property type="protein sequence ID" value="THC80746.1"/>
    <property type="molecule type" value="Genomic_DNA"/>
</dbReference>
<dbReference type="PROSITE" id="PS50109">
    <property type="entry name" value="HIS_KIN"/>
    <property type="match status" value="1"/>
</dbReference>
<dbReference type="GO" id="GO:0004721">
    <property type="term" value="F:phosphoprotein phosphatase activity"/>
    <property type="evidence" value="ECO:0007669"/>
    <property type="project" value="TreeGrafter"/>
</dbReference>
<dbReference type="CDD" id="cd00075">
    <property type="entry name" value="HATPase"/>
    <property type="match status" value="1"/>
</dbReference>
<feature type="domain" description="Histidine kinase" evidence="9">
    <location>
        <begin position="131"/>
        <end position="336"/>
    </location>
</feature>
<evidence type="ECO:0000313" key="11">
    <source>
        <dbReference type="EMBL" id="THC80746.1"/>
    </source>
</evidence>
<dbReference type="AlphaFoldDB" id="A0A508YV67"/>
<dbReference type="InterPro" id="IPR050351">
    <property type="entry name" value="BphY/WalK/GraS-like"/>
</dbReference>
<keyword evidence="8" id="KW-0812">Transmembrane</keyword>
<dbReference type="EC" id="2.7.13.3" evidence="3"/>
<keyword evidence="7" id="KW-0902">Two-component regulatory system</keyword>
<organism evidence="10 13">
    <name type="scientific">Lacticaseibacillus rhamnosus</name>
    <name type="common">Lactobacillus rhamnosus</name>
    <dbReference type="NCBI Taxonomy" id="47715"/>
    <lineage>
        <taxon>Bacteria</taxon>
        <taxon>Bacillati</taxon>
        <taxon>Bacillota</taxon>
        <taxon>Bacilli</taxon>
        <taxon>Lactobacillales</taxon>
        <taxon>Lactobacillaceae</taxon>
        <taxon>Lacticaseibacillus</taxon>
    </lineage>
</organism>
<keyword evidence="5" id="KW-0808">Transferase</keyword>
<gene>
    <name evidence="11" type="ORF">E6L36_10305</name>
    <name evidence="10" type="ORF">H0N82_07080</name>
</gene>
<comment type="catalytic activity">
    <reaction evidence="1">
        <text>ATP + protein L-histidine = ADP + protein N-phospho-L-histidine.</text>
        <dbReference type="EC" id="2.7.13.3"/>
    </reaction>
</comment>
<dbReference type="EMBL" id="JACCKI010000004">
    <property type="protein sequence ID" value="NZA04876.1"/>
    <property type="molecule type" value="Genomic_DNA"/>
</dbReference>
<dbReference type="RefSeq" id="WP_005688706.1">
    <property type="nucleotide sequence ID" value="NZ_CABFNI010000013.1"/>
</dbReference>
<reference evidence="11 12" key="1">
    <citation type="submission" date="2019-04" db="EMBL/GenBank/DDBJ databases">
        <title>Genome Announcement to Ensure Probiotic Safety of Lactobacillus rhamnosus UBLR-58.</title>
        <authorList>
            <person name="Sulthana A."/>
            <person name="Lakshmi S.G."/>
            <person name="Madempudi R.S."/>
        </authorList>
    </citation>
    <scope>NUCLEOTIDE SEQUENCE [LARGE SCALE GENOMIC DNA]</scope>
    <source>
        <strain evidence="11 12">UBLR-58</strain>
    </source>
</reference>
<evidence type="ECO:0000313" key="12">
    <source>
        <dbReference type="Proteomes" id="UP000307517"/>
    </source>
</evidence>
<dbReference type="GO" id="GO:0016036">
    <property type="term" value="P:cellular response to phosphate starvation"/>
    <property type="evidence" value="ECO:0007669"/>
    <property type="project" value="TreeGrafter"/>
</dbReference>
<feature type="transmembrane region" description="Helical" evidence="8">
    <location>
        <begin position="15"/>
        <end position="36"/>
    </location>
</feature>
<dbReference type="GO" id="GO:0000155">
    <property type="term" value="F:phosphorelay sensor kinase activity"/>
    <property type="evidence" value="ECO:0007669"/>
    <property type="project" value="InterPro"/>
</dbReference>
<reference evidence="10 13" key="2">
    <citation type="submission" date="2020-07" db="EMBL/GenBank/DDBJ databases">
        <title>Organ Donor 1.</title>
        <authorList>
            <person name="Marsh A.J."/>
            <person name="Azcarate-Peril M.A."/>
        </authorList>
    </citation>
    <scope>NUCLEOTIDE SEQUENCE [LARGE SCALE GENOMIC DNA]</scope>
    <source>
        <strain evidence="10 13">AMC0712</strain>
    </source>
</reference>
<dbReference type="InterPro" id="IPR036097">
    <property type="entry name" value="HisK_dim/P_sf"/>
</dbReference>
<dbReference type="SMART" id="SM00387">
    <property type="entry name" value="HATPase_c"/>
    <property type="match status" value="1"/>
</dbReference>
<evidence type="ECO:0000256" key="8">
    <source>
        <dbReference type="SAM" id="Phobius"/>
    </source>
</evidence>
<dbReference type="InterPro" id="IPR036890">
    <property type="entry name" value="HATPase_C_sf"/>
</dbReference>
<dbReference type="InterPro" id="IPR003661">
    <property type="entry name" value="HisK_dim/P_dom"/>
</dbReference>
<evidence type="ECO:0000256" key="3">
    <source>
        <dbReference type="ARBA" id="ARBA00012438"/>
    </source>
</evidence>
<keyword evidence="8" id="KW-1133">Transmembrane helix</keyword>
<accession>A0A508YV67</accession>
<dbReference type="InterPro" id="IPR005467">
    <property type="entry name" value="His_kinase_dom"/>
</dbReference>
<dbReference type="InterPro" id="IPR003594">
    <property type="entry name" value="HATPase_dom"/>
</dbReference>
<evidence type="ECO:0000256" key="7">
    <source>
        <dbReference type="ARBA" id="ARBA00023012"/>
    </source>
</evidence>
<protein>
    <recommendedName>
        <fullName evidence="3">histidine kinase</fullName>
        <ecNumber evidence="3">2.7.13.3</ecNumber>
    </recommendedName>
</protein>
<proteinExistence type="predicted"/>
<comment type="caution">
    <text evidence="10">The sequence shown here is derived from an EMBL/GenBank/DDBJ whole genome shotgun (WGS) entry which is preliminary data.</text>
</comment>
<comment type="subcellular location">
    <subcellularLocation>
        <location evidence="2">Membrane</location>
    </subcellularLocation>
</comment>
<evidence type="ECO:0000256" key="6">
    <source>
        <dbReference type="ARBA" id="ARBA00022777"/>
    </source>
</evidence>
<feature type="transmembrane region" description="Helical" evidence="8">
    <location>
        <begin position="42"/>
        <end position="63"/>
    </location>
</feature>
<dbReference type="Proteomes" id="UP000307517">
    <property type="component" value="Unassembled WGS sequence"/>
</dbReference>
<dbReference type="Pfam" id="PF02518">
    <property type="entry name" value="HATPase_c"/>
    <property type="match status" value="1"/>
</dbReference>